<protein>
    <recommendedName>
        <fullName evidence="2">RNA polymerase sigma factor SigS</fullName>
    </recommendedName>
</protein>
<keyword evidence="11" id="KW-1185">Reference proteome</keyword>
<evidence type="ECO:0000256" key="6">
    <source>
        <dbReference type="ARBA" id="ARBA00023163"/>
    </source>
</evidence>
<dbReference type="RefSeq" id="WP_213238214.1">
    <property type="nucleotide sequence ID" value="NZ_JAHBCL010000038.1"/>
</dbReference>
<dbReference type="EMBL" id="JAHBCL010000038">
    <property type="protein sequence ID" value="MBS7528354.1"/>
    <property type="molecule type" value="Genomic_DNA"/>
</dbReference>
<evidence type="ECO:0000256" key="2">
    <source>
        <dbReference type="ARBA" id="ARBA00021245"/>
    </source>
</evidence>
<dbReference type="InterPro" id="IPR014218">
    <property type="entry name" value="RNA_pol_sigma-H"/>
</dbReference>
<dbReference type="NCBIfam" id="NF006147">
    <property type="entry name" value="PRK08295.1-4"/>
    <property type="match status" value="1"/>
</dbReference>
<dbReference type="NCBIfam" id="NF006145">
    <property type="entry name" value="PRK08295.1-2"/>
    <property type="match status" value="1"/>
</dbReference>
<dbReference type="InterPro" id="IPR000792">
    <property type="entry name" value="Tscrpt_reg_LuxR_C"/>
</dbReference>
<dbReference type="PANTHER" id="PTHR30385:SF1">
    <property type="entry name" value="RNA POLYMERASE SIGMA-H FACTOR"/>
    <property type="match status" value="1"/>
</dbReference>
<dbReference type="NCBIfam" id="NF006148">
    <property type="entry name" value="PRK08295.1-5"/>
    <property type="match status" value="1"/>
</dbReference>
<evidence type="ECO:0000256" key="4">
    <source>
        <dbReference type="ARBA" id="ARBA00023082"/>
    </source>
</evidence>
<evidence type="ECO:0000256" key="5">
    <source>
        <dbReference type="ARBA" id="ARBA00023125"/>
    </source>
</evidence>
<comment type="function">
    <text evidence="7">Sigma factors are initiation factors that promote the attachment of RNA polymerase to specific initiation sites and are then released. Sigma-S contributes to the protection against external stress, thus playing a role in cellular fitness and survival.</text>
</comment>
<dbReference type="PANTHER" id="PTHR30385">
    <property type="entry name" value="SIGMA FACTOR F FLAGELLAR"/>
    <property type="match status" value="1"/>
</dbReference>
<sequence>MERLIQQETDTIDEEALVALAQKGEIKAQEIIIKKYKNFVRSKARSYFLIGADREDIVQEGMIGLFKAMRDYQPGKMSSFRSFAELCVKRQIITAIKTATRQKHIPLNSYVSLNKPLFENESERTLYDMMTNSRELNPEHLLIKREEMNSMEIQMGEVLSDLEWQVLSAYLDGKSYQEIAEDMNRHIKSIDNALQRVKRKLEKVMILNG</sequence>
<feature type="domain" description="RNA polymerase sigma-70" evidence="9">
    <location>
        <begin position="56"/>
        <end position="69"/>
    </location>
</feature>
<dbReference type="InterPro" id="IPR007627">
    <property type="entry name" value="RNA_pol_sigma70_r2"/>
</dbReference>
<evidence type="ECO:0000259" key="9">
    <source>
        <dbReference type="PROSITE" id="PS00715"/>
    </source>
</evidence>
<keyword evidence="3" id="KW-0805">Transcription regulation</keyword>
<evidence type="ECO:0000313" key="11">
    <source>
        <dbReference type="Proteomes" id="UP000746471"/>
    </source>
</evidence>
<dbReference type="InterPro" id="IPR016371">
    <property type="entry name" value="RNA_pol_sigma-H_factor"/>
</dbReference>
<dbReference type="InterPro" id="IPR013325">
    <property type="entry name" value="RNA_pol_sigma_r2"/>
</dbReference>
<comment type="caution">
    <text evidence="10">The sequence shown here is derived from an EMBL/GenBank/DDBJ whole genome shotgun (WGS) entry which is preliminary data.</text>
</comment>
<dbReference type="Proteomes" id="UP000746471">
    <property type="component" value="Unassembled WGS sequence"/>
</dbReference>
<dbReference type="PROSITE" id="PS00715">
    <property type="entry name" value="SIGMA70_1"/>
    <property type="match status" value="1"/>
</dbReference>
<reference evidence="10 11" key="1">
    <citation type="submission" date="2021-05" db="EMBL/GenBank/DDBJ databases">
        <title>Fusibacter ferrireducens sp. nov., an anaerobic, sulfur- and Fe-reducing bacterium isolated from the mangrove sediment.</title>
        <authorList>
            <person name="Qiu D."/>
        </authorList>
    </citation>
    <scope>NUCLEOTIDE SEQUENCE [LARGE SCALE GENOMIC DNA]</scope>
    <source>
        <strain evidence="10 11">DSM 12116</strain>
    </source>
</reference>
<dbReference type="InterPro" id="IPR016032">
    <property type="entry name" value="Sig_transdc_resp-reg_C-effctor"/>
</dbReference>
<proteinExistence type="inferred from homology"/>
<evidence type="ECO:0000313" key="10">
    <source>
        <dbReference type="EMBL" id="MBS7528354.1"/>
    </source>
</evidence>
<dbReference type="PIRSF" id="PIRSF002939">
    <property type="entry name" value="RNA_polymerase_sigma-H_factor"/>
    <property type="match status" value="1"/>
</dbReference>
<dbReference type="Pfam" id="PF04542">
    <property type="entry name" value="Sigma70_r2"/>
    <property type="match status" value="1"/>
</dbReference>
<dbReference type="NCBIfam" id="TIGR02937">
    <property type="entry name" value="sigma70-ECF"/>
    <property type="match status" value="1"/>
</dbReference>
<organism evidence="10 11">
    <name type="scientific">Fusibacter paucivorans</name>
    <dbReference type="NCBI Taxonomy" id="76009"/>
    <lineage>
        <taxon>Bacteria</taxon>
        <taxon>Bacillati</taxon>
        <taxon>Bacillota</taxon>
        <taxon>Clostridia</taxon>
        <taxon>Eubacteriales</taxon>
        <taxon>Eubacteriales Family XII. Incertae Sedis</taxon>
        <taxon>Fusibacter</taxon>
    </lineage>
</organism>
<accession>A0ABS5PT57</accession>
<evidence type="ECO:0000256" key="1">
    <source>
        <dbReference type="ARBA" id="ARBA00007788"/>
    </source>
</evidence>
<dbReference type="SUPFAM" id="SSF88946">
    <property type="entry name" value="Sigma2 domain of RNA polymerase sigma factors"/>
    <property type="match status" value="1"/>
</dbReference>
<dbReference type="Gene3D" id="1.10.10.10">
    <property type="entry name" value="Winged helix-like DNA-binding domain superfamily/Winged helix DNA-binding domain"/>
    <property type="match status" value="1"/>
</dbReference>
<name>A0ABS5PT57_9FIRM</name>
<dbReference type="Gene3D" id="1.20.120.1810">
    <property type="match status" value="1"/>
</dbReference>
<dbReference type="NCBIfam" id="TIGR02859">
    <property type="entry name" value="spore_sigH"/>
    <property type="match status" value="1"/>
</dbReference>
<dbReference type="SUPFAM" id="SSF46894">
    <property type="entry name" value="C-terminal effector domain of the bipartite response regulators"/>
    <property type="match status" value="1"/>
</dbReference>
<dbReference type="Pfam" id="PF08281">
    <property type="entry name" value="Sigma70_r4_2"/>
    <property type="match status" value="1"/>
</dbReference>
<gene>
    <name evidence="10" type="primary">sigH</name>
    <name evidence="10" type="ORF">KHM83_16820</name>
</gene>
<feature type="domain" description="HTH luxR-type" evidence="8">
    <location>
        <begin position="173"/>
        <end position="200"/>
    </location>
</feature>
<comment type="similarity">
    <text evidence="1">Belongs to the sigma-70 factor family.</text>
</comment>
<dbReference type="InterPro" id="IPR036388">
    <property type="entry name" value="WH-like_DNA-bd_sf"/>
</dbReference>
<keyword evidence="6" id="KW-0804">Transcription</keyword>
<evidence type="ECO:0000256" key="3">
    <source>
        <dbReference type="ARBA" id="ARBA00023015"/>
    </source>
</evidence>
<dbReference type="InterPro" id="IPR014284">
    <property type="entry name" value="RNA_pol_sigma-70_dom"/>
</dbReference>
<dbReference type="InterPro" id="IPR000943">
    <property type="entry name" value="RNA_pol_sigma70"/>
</dbReference>
<keyword evidence="5" id="KW-0238">DNA-binding</keyword>
<keyword evidence="4" id="KW-0731">Sigma factor</keyword>
<evidence type="ECO:0000256" key="7">
    <source>
        <dbReference type="ARBA" id="ARBA00024701"/>
    </source>
</evidence>
<dbReference type="InterPro" id="IPR013249">
    <property type="entry name" value="RNA_pol_sigma70_r4_t2"/>
</dbReference>
<evidence type="ECO:0000259" key="8">
    <source>
        <dbReference type="PROSITE" id="PS00622"/>
    </source>
</evidence>
<dbReference type="PROSITE" id="PS00622">
    <property type="entry name" value="HTH_LUXR_1"/>
    <property type="match status" value="1"/>
</dbReference>